<dbReference type="Proteomes" id="UP001152561">
    <property type="component" value="Unassembled WGS sequence"/>
</dbReference>
<gene>
    <name evidence="1" type="ORF">K7X08_036870</name>
</gene>
<proteinExistence type="predicted"/>
<name>A0A9Q1QV94_9SOLA</name>
<comment type="caution">
    <text evidence="1">The sequence shown here is derived from an EMBL/GenBank/DDBJ whole genome shotgun (WGS) entry which is preliminary data.</text>
</comment>
<dbReference type="OrthoDB" id="190541at2759"/>
<dbReference type="AlphaFoldDB" id="A0A9Q1QV94"/>
<protein>
    <submittedName>
        <fullName evidence="1">Uncharacterized protein</fullName>
    </submittedName>
</protein>
<reference evidence="2" key="1">
    <citation type="journal article" date="2023" name="Proc. Natl. Acad. Sci. U.S.A.">
        <title>Genomic and structural basis for evolution of tropane alkaloid biosynthesis.</title>
        <authorList>
            <person name="Wanga Y.-J."/>
            <person name="Taina T."/>
            <person name="Yua J.-Y."/>
            <person name="Lia J."/>
            <person name="Xua B."/>
            <person name="Chenc J."/>
            <person name="D'Auriad J.C."/>
            <person name="Huanga J.-P."/>
            <person name="Huanga S.-X."/>
        </authorList>
    </citation>
    <scope>NUCLEOTIDE SEQUENCE [LARGE SCALE GENOMIC DNA]</scope>
    <source>
        <strain evidence="2">cv. KIB-2019</strain>
    </source>
</reference>
<evidence type="ECO:0000313" key="1">
    <source>
        <dbReference type="EMBL" id="KAJ8530035.1"/>
    </source>
</evidence>
<accession>A0A9Q1QV94</accession>
<sequence length="68" mass="7772">MIQEMQKAIGAYREVLRLRNRFKCSPRTPSTNLQPFPLGPKKVFGGSICGGSPEKYMLYLMKIQQQLP</sequence>
<organism evidence="1 2">
    <name type="scientific">Anisodus acutangulus</name>
    <dbReference type="NCBI Taxonomy" id="402998"/>
    <lineage>
        <taxon>Eukaryota</taxon>
        <taxon>Viridiplantae</taxon>
        <taxon>Streptophyta</taxon>
        <taxon>Embryophyta</taxon>
        <taxon>Tracheophyta</taxon>
        <taxon>Spermatophyta</taxon>
        <taxon>Magnoliopsida</taxon>
        <taxon>eudicotyledons</taxon>
        <taxon>Gunneridae</taxon>
        <taxon>Pentapetalae</taxon>
        <taxon>asterids</taxon>
        <taxon>lamiids</taxon>
        <taxon>Solanales</taxon>
        <taxon>Solanaceae</taxon>
        <taxon>Solanoideae</taxon>
        <taxon>Hyoscyameae</taxon>
        <taxon>Anisodus</taxon>
    </lineage>
</organism>
<evidence type="ECO:0000313" key="2">
    <source>
        <dbReference type="Proteomes" id="UP001152561"/>
    </source>
</evidence>
<dbReference type="EMBL" id="JAJAGQ010000022">
    <property type="protein sequence ID" value="KAJ8530035.1"/>
    <property type="molecule type" value="Genomic_DNA"/>
</dbReference>
<keyword evidence="2" id="KW-1185">Reference proteome</keyword>